<dbReference type="EMBL" id="CP030840">
    <property type="protein sequence ID" value="AXC10498.1"/>
    <property type="molecule type" value="Genomic_DNA"/>
</dbReference>
<dbReference type="CDD" id="cd05346">
    <property type="entry name" value="SDR_c5"/>
    <property type="match status" value="1"/>
</dbReference>
<name>A0A2Z5FUF7_9BACT</name>
<dbReference type="KEGG" id="abas:ACPOL_1150"/>
<evidence type="ECO:0000313" key="6">
    <source>
        <dbReference type="Proteomes" id="UP000253606"/>
    </source>
</evidence>
<dbReference type="RefSeq" id="WP_114206120.1">
    <property type="nucleotide sequence ID" value="NZ_CP030840.1"/>
</dbReference>
<sequence length="263" mass="28158">MASEGKFTVQGKTVFITGASSGIGAACARAFAGEGARLLLAARRMDRLQALQPELLNAGALEVHLLELDVREGPKVESSIAGLPSEWQAIDVLINNAGLSRGLDKLQEGKPEDWDEMIDTNVKGLLYVTRAVVPGMIERGTGHVVNLGSTAGEMTYPKGAVYCATKAAERAINDGLRQDVLGTPLRVTSVDPGMVETPFSEVRFRGDTKRAAQVYEGVTPLKPEDIADAILWAVTRPAHVNIARILLTPVDQANSLLFNRKTG</sequence>
<evidence type="ECO:0000256" key="3">
    <source>
        <dbReference type="RuleBase" id="RU000363"/>
    </source>
</evidence>
<dbReference type="InterPro" id="IPR057326">
    <property type="entry name" value="KR_dom"/>
</dbReference>
<gene>
    <name evidence="5" type="ORF">ACPOL_1150</name>
</gene>
<keyword evidence="6" id="KW-1185">Reference proteome</keyword>
<dbReference type="PANTHER" id="PTHR42901">
    <property type="entry name" value="ALCOHOL DEHYDROGENASE"/>
    <property type="match status" value="1"/>
</dbReference>
<proteinExistence type="inferred from homology"/>
<dbReference type="AlphaFoldDB" id="A0A2Z5FUF7"/>
<dbReference type="FunFam" id="3.40.50.720:FF:000047">
    <property type="entry name" value="NADP-dependent L-serine/L-allo-threonine dehydrogenase"/>
    <property type="match status" value="1"/>
</dbReference>
<feature type="domain" description="Ketoreductase" evidence="4">
    <location>
        <begin position="12"/>
        <end position="217"/>
    </location>
</feature>
<dbReference type="InterPro" id="IPR036291">
    <property type="entry name" value="NAD(P)-bd_dom_sf"/>
</dbReference>
<keyword evidence="2" id="KW-0560">Oxidoreductase</keyword>
<evidence type="ECO:0000313" key="5">
    <source>
        <dbReference type="EMBL" id="AXC10498.1"/>
    </source>
</evidence>
<accession>A0A2Z5FUF7</accession>
<dbReference type="PRINTS" id="PR00081">
    <property type="entry name" value="GDHRDH"/>
</dbReference>
<dbReference type="Pfam" id="PF00106">
    <property type="entry name" value="adh_short"/>
    <property type="match status" value="1"/>
</dbReference>
<evidence type="ECO:0000256" key="1">
    <source>
        <dbReference type="ARBA" id="ARBA00006484"/>
    </source>
</evidence>
<organism evidence="5 6">
    <name type="scientific">Acidisarcina polymorpha</name>
    <dbReference type="NCBI Taxonomy" id="2211140"/>
    <lineage>
        <taxon>Bacteria</taxon>
        <taxon>Pseudomonadati</taxon>
        <taxon>Acidobacteriota</taxon>
        <taxon>Terriglobia</taxon>
        <taxon>Terriglobales</taxon>
        <taxon>Acidobacteriaceae</taxon>
        <taxon>Acidisarcina</taxon>
    </lineage>
</organism>
<dbReference type="SMART" id="SM00822">
    <property type="entry name" value="PKS_KR"/>
    <property type="match status" value="1"/>
</dbReference>
<protein>
    <submittedName>
        <fullName evidence="5">Short chain dehydrogenase</fullName>
    </submittedName>
</protein>
<reference evidence="5 6" key="1">
    <citation type="journal article" date="2018" name="Front. Microbiol.">
        <title>Hydrolytic Capabilities as a Key to Environmental Success: Chitinolytic and Cellulolytic Acidobacteria From Acidic Sub-arctic Soils and Boreal Peatlands.</title>
        <authorList>
            <person name="Belova S.E."/>
            <person name="Ravin N.V."/>
            <person name="Pankratov T.A."/>
            <person name="Rakitin A.L."/>
            <person name="Ivanova A.A."/>
            <person name="Beletsky A.V."/>
            <person name="Mardanov A.V."/>
            <person name="Sinninghe Damste J.S."/>
            <person name="Dedysh S.N."/>
        </authorList>
    </citation>
    <scope>NUCLEOTIDE SEQUENCE [LARGE SCALE GENOMIC DNA]</scope>
    <source>
        <strain evidence="5 6">SBC82</strain>
    </source>
</reference>
<comment type="similarity">
    <text evidence="1 3">Belongs to the short-chain dehydrogenases/reductases (SDR) family.</text>
</comment>
<evidence type="ECO:0000259" key="4">
    <source>
        <dbReference type="SMART" id="SM00822"/>
    </source>
</evidence>
<dbReference type="SUPFAM" id="SSF51735">
    <property type="entry name" value="NAD(P)-binding Rossmann-fold domains"/>
    <property type="match status" value="1"/>
</dbReference>
<dbReference type="Gene3D" id="3.40.50.720">
    <property type="entry name" value="NAD(P)-binding Rossmann-like Domain"/>
    <property type="match status" value="1"/>
</dbReference>
<dbReference type="OrthoDB" id="9808814at2"/>
<dbReference type="PROSITE" id="PS51257">
    <property type="entry name" value="PROKAR_LIPOPROTEIN"/>
    <property type="match status" value="1"/>
</dbReference>
<dbReference type="PRINTS" id="PR00080">
    <property type="entry name" value="SDRFAMILY"/>
</dbReference>
<evidence type="ECO:0000256" key="2">
    <source>
        <dbReference type="ARBA" id="ARBA00023002"/>
    </source>
</evidence>
<dbReference type="Proteomes" id="UP000253606">
    <property type="component" value="Chromosome"/>
</dbReference>
<dbReference type="GO" id="GO:0016616">
    <property type="term" value="F:oxidoreductase activity, acting on the CH-OH group of donors, NAD or NADP as acceptor"/>
    <property type="evidence" value="ECO:0007669"/>
    <property type="project" value="UniProtKB-ARBA"/>
</dbReference>
<dbReference type="PANTHER" id="PTHR42901:SF1">
    <property type="entry name" value="ALCOHOL DEHYDROGENASE"/>
    <property type="match status" value="1"/>
</dbReference>
<dbReference type="InterPro" id="IPR002347">
    <property type="entry name" value="SDR_fam"/>
</dbReference>